<dbReference type="GO" id="GO:0003677">
    <property type="term" value="F:DNA binding"/>
    <property type="evidence" value="ECO:0007669"/>
    <property type="project" value="UniProtKB-KW"/>
</dbReference>
<dbReference type="InterPro" id="IPR037171">
    <property type="entry name" value="NagB/RpiA_transferase-like"/>
</dbReference>
<dbReference type="Pfam" id="PF00455">
    <property type="entry name" value="DeoRC"/>
    <property type="match status" value="1"/>
</dbReference>
<keyword evidence="2" id="KW-0804">Transcription</keyword>
<dbReference type="InterPro" id="IPR036388">
    <property type="entry name" value="WH-like_DNA-bd_sf"/>
</dbReference>
<dbReference type="PANTHER" id="PTHR30363:SF44">
    <property type="entry name" value="AGA OPERON TRANSCRIPTIONAL REPRESSOR-RELATED"/>
    <property type="match status" value="1"/>
</dbReference>
<dbReference type="EMBL" id="CP118108">
    <property type="protein sequence ID" value="WDI04417.1"/>
    <property type="molecule type" value="Genomic_DNA"/>
</dbReference>
<keyword evidence="4" id="KW-0238">DNA-binding</keyword>
<dbReference type="InterPro" id="IPR050313">
    <property type="entry name" value="Carb_Metab_HTH_regulators"/>
</dbReference>
<dbReference type="AlphaFoldDB" id="A0AAX3N7K6"/>
<accession>A0AAX3N7K6</accession>
<dbReference type="Proteomes" id="UP001221519">
    <property type="component" value="Chromosome"/>
</dbReference>
<dbReference type="SMART" id="SM01134">
    <property type="entry name" value="DeoRC"/>
    <property type="match status" value="1"/>
</dbReference>
<sequence>MLAAERRQYIMDIAQNDKRVLVSELSQKFNVTEETIRRDLEKLEKEGILTRTYGGAIINKHTNEDLPFVTRQRANLEIKQAIARKALNYIHDGETLMMDPSSSSMELMKLLKHRSHLTIITNSAVSMHELASTGHQMISTGGTLRASSLSLTGTVAQDTVRKYHVDKLILSCKALSLNKGIMDSNEPESELKRTMLQQAAKVILLADHTKFDKTAFVQLASFSNIDMLITDQEPAPEWIQLLQDQEIELVY</sequence>
<feature type="domain" description="HTH deoR-type" evidence="3">
    <location>
        <begin position="3"/>
        <end position="58"/>
    </location>
</feature>
<keyword evidence="7" id="KW-1185">Reference proteome</keyword>
<evidence type="ECO:0000259" key="3">
    <source>
        <dbReference type="PROSITE" id="PS51000"/>
    </source>
</evidence>
<dbReference type="InterPro" id="IPR001034">
    <property type="entry name" value="DeoR_HTH"/>
</dbReference>
<evidence type="ECO:0000313" key="6">
    <source>
        <dbReference type="Proteomes" id="UP001220962"/>
    </source>
</evidence>
<dbReference type="SMART" id="SM00420">
    <property type="entry name" value="HTH_DEOR"/>
    <property type="match status" value="1"/>
</dbReference>
<evidence type="ECO:0000256" key="2">
    <source>
        <dbReference type="ARBA" id="ARBA00023163"/>
    </source>
</evidence>
<dbReference type="InterPro" id="IPR036390">
    <property type="entry name" value="WH_DNA-bd_sf"/>
</dbReference>
<dbReference type="SUPFAM" id="SSF46785">
    <property type="entry name" value="Winged helix' DNA-binding domain"/>
    <property type="match status" value="1"/>
</dbReference>
<dbReference type="SUPFAM" id="SSF100950">
    <property type="entry name" value="NagB/RpiA/CoA transferase-like"/>
    <property type="match status" value="1"/>
</dbReference>
<protein>
    <submittedName>
        <fullName evidence="4">DeoR/GlpR family DNA-binding transcription regulator</fullName>
    </submittedName>
</protein>
<proteinExistence type="predicted"/>
<evidence type="ECO:0000313" key="4">
    <source>
        <dbReference type="EMBL" id="WDH84735.1"/>
    </source>
</evidence>
<dbReference type="Gene3D" id="3.40.50.1360">
    <property type="match status" value="1"/>
</dbReference>
<keyword evidence="1" id="KW-0805">Transcription regulation</keyword>
<dbReference type="RefSeq" id="WP_047914015.1">
    <property type="nucleotide sequence ID" value="NZ_CP118101.1"/>
</dbReference>
<dbReference type="PANTHER" id="PTHR30363">
    <property type="entry name" value="HTH-TYPE TRANSCRIPTIONAL REGULATOR SRLR-RELATED"/>
    <property type="match status" value="1"/>
</dbReference>
<reference evidence="4 7" key="1">
    <citation type="submission" date="2023-02" db="EMBL/GenBank/DDBJ databases">
        <title>Pathogen: clinical or host-associated sample.</title>
        <authorList>
            <person name="Hergert J."/>
            <person name="Casey R."/>
            <person name="Wagner J."/>
            <person name="Young E.L."/>
            <person name="Oakeson K.F."/>
        </authorList>
    </citation>
    <scope>NUCLEOTIDE SEQUENCE</scope>
    <source>
        <strain evidence="5 7">2022CK-00829</strain>
        <strain evidence="4">2022CK-00830</strain>
    </source>
</reference>
<dbReference type="PRINTS" id="PR00037">
    <property type="entry name" value="HTHLACR"/>
</dbReference>
<organism evidence="4 6">
    <name type="scientific">Paenibacillus urinalis</name>
    <dbReference type="NCBI Taxonomy" id="521520"/>
    <lineage>
        <taxon>Bacteria</taxon>
        <taxon>Bacillati</taxon>
        <taxon>Bacillota</taxon>
        <taxon>Bacilli</taxon>
        <taxon>Bacillales</taxon>
        <taxon>Paenibacillaceae</taxon>
        <taxon>Paenibacillus</taxon>
    </lineage>
</organism>
<name>A0AAX3N7K6_9BACL</name>
<dbReference type="PROSITE" id="PS51000">
    <property type="entry name" value="HTH_DEOR_2"/>
    <property type="match status" value="1"/>
</dbReference>
<dbReference type="Proteomes" id="UP001220962">
    <property type="component" value="Chromosome"/>
</dbReference>
<dbReference type="GO" id="GO:0003700">
    <property type="term" value="F:DNA-binding transcription factor activity"/>
    <property type="evidence" value="ECO:0007669"/>
    <property type="project" value="InterPro"/>
</dbReference>
<evidence type="ECO:0000256" key="1">
    <source>
        <dbReference type="ARBA" id="ARBA00023015"/>
    </source>
</evidence>
<dbReference type="InterPro" id="IPR014036">
    <property type="entry name" value="DeoR-like_C"/>
</dbReference>
<evidence type="ECO:0000313" key="7">
    <source>
        <dbReference type="Proteomes" id="UP001221519"/>
    </source>
</evidence>
<gene>
    <name evidence="4" type="ORF">PUW23_11195</name>
    <name evidence="5" type="ORF">PUW25_10880</name>
</gene>
<dbReference type="Gene3D" id="1.10.10.10">
    <property type="entry name" value="Winged helix-like DNA-binding domain superfamily/Winged helix DNA-binding domain"/>
    <property type="match status" value="1"/>
</dbReference>
<evidence type="ECO:0000313" key="5">
    <source>
        <dbReference type="EMBL" id="WDI04417.1"/>
    </source>
</evidence>
<dbReference type="EMBL" id="CP118101">
    <property type="protein sequence ID" value="WDH84735.1"/>
    <property type="molecule type" value="Genomic_DNA"/>
</dbReference>
<dbReference type="Pfam" id="PF08220">
    <property type="entry name" value="HTH_DeoR"/>
    <property type="match status" value="1"/>
</dbReference>